<dbReference type="AlphaFoldDB" id="A0A4Z0NR60"/>
<comment type="caution">
    <text evidence="1">The sequence shown here is derived from an EMBL/GenBank/DDBJ whole genome shotgun (WGS) entry which is preliminary data.</text>
</comment>
<name>A0A4Z0NR60_9HYPH</name>
<proteinExistence type="predicted"/>
<dbReference type="OrthoDB" id="9800801at2"/>
<sequence>MQQVRAEMPHISYPALLWREGYIYLATTPLSLCAYPRSLFNEAVQRARNGEFHLVDADGRYYDIVDLTVIPPFGGLKSIPYRLLWSIFSVPVLANESKLSVPKFKMTVACAVRGRYRYDTDKYPAVQAVRKLRAAESYRAAIDAVPKL</sequence>
<reference evidence="1 2" key="1">
    <citation type="submission" date="2019-04" db="EMBL/GenBank/DDBJ databases">
        <authorList>
            <person name="Feng G."/>
            <person name="Zhu H."/>
        </authorList>
    </citation>
    <scope>NUCLEOTIDE SEQUENCE [LARGE SCALE GENOMIC DNA]</scope>
    <source>
        <strain evidence="1 2">6HR-1</strain>
    </source>
</reference>
<dbReference type="RefSeq" id="WP_135415481.1">
    <property type="nucleotide sequence ID" value="NZ_SRLB01000010.1"/>
</dbReference>
<keyword evidence="2" id="KW-1185">Reference proteome</keyword>
<dbReference type="EMBL" id="SRLB01000010">
    <property type="protein sequence ID" value="TGD98673.1"/>
    <property type="molecule type" value="Genomic_DNA"/>
</dbReference>
<organism evidence="1 2">
    <name type="scientific">Methylobacterium nonmethylotrophicum</name>
    <dbReference type="NCBI Taxonomy" id="1141884"/>
    <lineage>
        <taxon>Bacteria</taxon>
        <taxon>Pseudomonadati</taxon>
        <taxon>Pseudomonadota</taxon>
        <taxon>Alphaproteobacteria</taxon>
        <taxon>Hyphomicrobiales</taxon>
        <taxon>Methylobacteriaceae</taxon>
        <taxon>Methylobacterium</taxon>
    </lineage>
</organism>
<gene>
    <name evidence="1" type="ORF">EU555_15140</name>
</gene>
<evidence type="ECO:0000313" key="1">
    <source>
        <dbReference type="EMBL" id="TGD98673.1"/>
    </source>
</evidence>
<protein>
    <submittedName>
        <fullName evidence="1">Uncharacterized protein</fullName>
    </submittedName>
</protein>
<evidence type="ECO:0000313" key="2">
    <source>
        <dbReference type="Proteomes" id="UP000297535"/>
    </source>
</evidence>
<dbReference type="Proteomes" id="UP000297535">
    <property type="component" value="Unassembled WGS sequence"/>
</dbReference>
<accession>A0A4Z0NR60</accession>